<evidence type="ECO:0008006" key="2">
    <source>
        <dbReference type="Google" id="ProtNLM"/>
    </source>
</evidence>
<sequence>MKEVSPLICTSCEEQLDVFNEGSTQGLRCSGCGWSLVTTHISDIKIDEREYKIFCSGNYKSEAHVRVVSEVAGYNFLMSRKALQKGQFLLFSGQAVEVSRVRKMLGHAGVLCTITPDFKWD</sequence>
<gene>
    <name evidence="1" type="ORF">ABCR88_00895</name>
</gene>
<name>A0AAU7WVJ8_9PSED</name>
<dbReference type="RefSeq" id="WP_141679917.1">
    <property type="nucleotide sequence ID" value="NZ_CP158490.1"/>
</dbReference>
<proteinExistence type="predicted"/>
<evidence type="ECO:0000313" key="1">
    <source>
        <dbReference type="EMBL" id="XBY24405.1"/>
    </source>
</evidence>
<dbReference type="AlphaFoldDB" id="A0AAU7WVJ8"/>
<reference evidence="1" key="1">
    <citation type="submission" date="2024-06" db="EMBL/GenBank/DDBJ databases">
        <authorList>
            <person name="Wu L."/>
        </authorList>
    </citation>
    <scope>NUCLEOTIDE SEQUENCE</scope>
    <source>
        <strain evidence="1">W17</strain>
    </source>
</reference>
<accession>A0AAU7WVJ8</accession>
<dbReference type="EMBL" id="CP158490">
    <property type="protein sequence ID" value="XBY24405.1"/>
    <property type="molecule type" value="Genomic_DNA"/>
</dbReference>
<protein>
    <recommendedName>
        <fullName evidence="2">TFIIB-type zinc ribbon-containing protein</fullName>
    </recommendedName>
</protein>
<organism evidence="1">
    <name type="scientific">Pseudomonas sp. W17</name>
    <dbReference type="NCBI Taxonomy" id="3144407"/>
    <lineage>
        <taxon>Bacteria</taxon>
        <taxon>Pseudomonadati</taxon>
        <taxon>Pseudomonadota</taxon>
        <taxon>Gammaproteobacteria</taxon>
        <taxon>Pseudomonadales</taxon>
        <taxon>Pseudomonadaceae</taxon>
        <taxon>Pseudomonas</taxon>
    </lineage>
</organism>